<evidence type="ECO:0000256" key="1">
    <source>
        <dbReference type="SAM" id="Phobius"/>
    </source>
</evidence>
<feature type="transmembrane region" description="Helical" evidence="1">
    <location>
        <begin position="33"/>
        <end position="52"/>
    </location>
</feature>
<name>A0ABV9LT69_9ALTE</name>
<dbReference type="RefSeq" id="WP_382405335.1">
    <property type="nucleotide sequence ID" value="NZ_JBHSGU010000001.1"/>
</dbReference>
<dbReference type="EMBL" id="JBHSGU010000001">
    <property type="protein sequence ID" value="MFC4698703.1"/>
    <property type="molecule type" value="Genomic_DNA"/>
</dbReference>
<evidence type="ECO:0000313" key="3">
    <source>
        <dbReference type="Proteomes" id="UP001595897"/>
    </source>
</evidence>
<evidence type="ECO:0000313" key="2">
    <source>
        <dbReference type="EMBL" id="MFC4698703.1"/>
    </source>
</evidence>
<keyword evidence="1" id="KW-1133">Transmembrane helix</keyword>
<keyword evidence="3" id="KW-1185">Reference proteome</keyword>
<organism evidence="2 3">
    <name type="scientific">Glaciecola siphonariae</name>
    <dbReference type="NCBI Taxonomy" id="521012"/>
    <lineage>
        <taxon>Bacteria</taxon>
        <taxon>Pseudomonadati</taxon>
        <taxon>Pseudomonadota</taxon>
        <taxon>Gammaproteobacteria</taxon>
        <taxon>Alteromonadales</taxon>
        <taxon>Alteromonadaceae</taxon>
        <taxon>Glaciecola</taxon>
    </lineage>
</organism>
<keyword evidence="1" id="KW-0472">Membrane</keyword>
<dbReference type="Proteomes" id="UP001595897">
    <property type="component" value="Unassembled WGS sequence"/>
</dbReference>
<comment type="caution">
    <text evidence="2">The sequence shown here is derived from an EMBL/GenBank/DDBJ whole genome shotgun (WGS) entry which is preliminary data.</text>
</comment>
<reference evidence="3" key="1">
    <citation type="journal article" date="2019" name="Int. J. Syst. Evol. Microbiol.">
        <title>The Global Catalogue of Microorganisms (GCM) 10K type strain sequencing project: providing services to taxonomists for standard genome sequencing and annotation.</title>
        <authorList>
            <consortium name="The Broad Institute Genomics Platform"/>
            <consortium name="The Broad Institute Genome Sequencing Center for Infectious Disease"/>
            <person name="Wu L."/>
            <person name="Ma J."/>
        </authorList>
    </citation>
    <scope>NUCLEOTIDE SEQUENCE [LARGE SCALE GENOMIC DNA]</scope>
    <source>
        <strain evidence="3">KACC 12507</strain>
    </source>
</reference>
<proteinExistence type="predicted"/>
<sequence length="56" mass="6015">MKINYFGLALGIFAGALCGDLIASFLLPEQYEWASTLVIGVSIWACAYIGAYKLPA</sequence>
<accession>A0ABV9LT69</accession>
<feature type="transmembrane region" description="Helical" evidence="1">
    <location>
        <begin position="7"/>
        <end position="27"/>
    </location>
</feature>
<protein>
    <submittedName>
        <fullName evidence="2">Uncharacterized protein</fullName>
    </submittedName>
</protein>
<keyword evidence="1" id="KW-0812">Transmembrane</keyword>
<gene>
    <name evidence="2" type="ORF">ACFO4O_00830</name>
</gene>